<evidence type="ECO:0000313" key="4">
    <source>
        <dbReference type="EMBL" id="OWZ08918.1"/>
    </source>
</evidence>
<keyword evidence="5" id="KW-1185">Reference proteome</keyword>
<name>A0A225VVJ4_9STRA</name>
<keyword evidence="2" id="KW-0812">Transmembrane</keyword>
<dbReference type="PANTHER" id="PTHR46599:SF3">
    <property type="entry name" value="PIGGYBAC TRANSPOSABLE ELEMENT-DERIVED PROTEIN 4"/>
    <property type="match status" value="1"/>
</dbReference>
<feature type="transmembrane region" description="Helical" evidence="2">
    <location>
        <begin position="558"/>
        <end position="584"/>
    </location>
</feature>
<feature type="domain" description="PiggyBac transposable element-derived protein" evidence="3">
    <location>
        <begin position="357"/>
        <end position="573"/>
    </location>
</feature>
<comment type="caution">
    <text evidence="4">The sequence shown here is derived from an EMBL/GenBank/DDBJ whole genome shotgun (WGS) entry which is preliminary data.</text>
</comment>
<evidence type="ECO:0000256" key="1">
    <source>
        <dbReference type="SAM" id="MobiDB-lite"/>
    </source>
</evidence>
<proteinExistence type="predicted"/>
<feature type="compositionally biased region" description="Acidic residues" evidence="1">
    <location>
        <begin position="230"/>
        <end position="267"/>
    </location>
</feature>
<evidence type="ECO:0000259" key="3">
    <source>
        <dbReference type="Pfam" id="PF13843"/>
    </source>
</evidence>
<feature type="region of interest" description="Disordered" evidence="1">
    <location>
        <begin position="1"/>
        <end position="27"/>
    </location>
</feature>
<reference evidence="5" key="1">
    <citation type="submission" date="2017-03" db="EMBL/GenBank/DDBJ databases">
        <title>Phytopthora megakarya and P. palmivora, two closely related causual agents of cacao black pod achieved similar genome size and gene model numbers by different mechanisms.</title>
        <authorList>
            <person name="Ali S."/>
            <person name="Shao J."/>
            <person name="Larry D.J."/>
            <person name="Kronmiller B."/>
            <person name="Shen D."/>
            <person name="Strem M.D."/>
            <person name="Melnick R.L."/>
            <person name="Guiltinan M.J."/>
            <person name="Tyler B.M."/>
            <person name="Meinhardt L.W."/>
            <person name="Bailey B.A."/>
        </authorList>
    </citation>
    <scope>NUCLEOTIDE SEQUENCE [LARGE SCALE GENOMIC DNA]</scope>
    <source>
        <strain evidence="5">zdho120</strain>
    </source>
</reference>
<dbReference type="InterPro" id="IPR029526">
    <property type="entry name" value="PGBD"/>
</dbReference>
<dbReference type="PANTHER" id="PTHR46599">
    <property type="entry name" value="PIGGYBAC TRANSPOSABLE ELEMENT-DERIVED PROTEIN 4"/>
    <property type="match status" value="1"/>
</dbReference>
<gene>
    <name evidence="4" type="ORF">PHMEG_00018463</name>
</gene>
<keyword evidence="2" id="KW-1133">Transmembrane helix</keyword>
<dbReference type="Pfam" id="PF13843">
    <property type="entry name" value="DDE_Tnp_1_7"/>
    <property type="match status" value="1"/>
</dbReference>
<dbReference type="Proteomes" id="UP000198211">
    <property type="component" value="Unassembled WGS sequence"/>
</dbReference>
<dbReference type="OrthoDB" id="129251at2759"/>
<protein>
    <recommendedName>
        <fullName evidence="3">PiggyBac transposable element-derived protein domain-containing protein</fullName>
    </recommendedName>
</protein>
<evidence type="ECO:0000313" key="5">
    <source>
        <dbReference type="Proteomes" id="UP000198211"/>
    </source>
</evidence>
<sequence>MAGPARNVPVPDSEGWTRKPPPRSSLDDRYFYIRPGRSTKGTEGVDFVRGEYVVLEFYVNLLRSRARTKAAPATAAPVTNTHNSAALIAELGDAQLASAAEVVRQTYAADIERAEARARASRADLPTVGAQDQVAATQVTETQAATPEVAENQVIVMSQWAGKTVAGAKFQPADDFSASLITSGVPDHDEDDDQVEAQVITRSNELLADNNRDHLNVAVDGESEFGAIESGDEAEKDNDETGEYVSEDDADGECLPEDVNDDPDETEAEVDAEVLFTENVLNKFGGVDAVLAGNLKNEVLRNMSASGWDDVEDDVEEADVDEYIQQPYEPVDNSSSYPRLRQRYSGPSAEALRYGDSPTGLFFYMMPVVLWQHIATSSNEYHREMLPLRYEEAYRRYRKKYFASKRSRGQPELPRKTRRDIQNEMAAMKPIMPHELCRFVGLLVARTIAPNREKLANHWKTADVGAISRGCFDSVLSRDRFLEISRNLHFNSNKNPRAQTDRAWKIRKVVEVLQRTFARGYVAPSELSFDEAVLPSRSSFNKMRVYMKDKPHKWGTELFMLCSAVTAYCIRYVVLAMSFIYAVYTYRSLFV</sequence>
<organism evidence="4 5">
    <name type="scientific">Phytophthora megakarya</name>
    <dbReference type="NCBI Taxonomy" id="4795"/>
    <lineage>
        <taxon>Eukaryota</taxon>
        <taxon>Sar</taxon>
        <taxon>Stramenopiles</taxon>
        <taxon>Oomycota</taxon>
        <taxon>Peronosporomycetes</taxon>
        <taxon>Peronosporales</taxon>
        <taxon>Peronosporaceae</taxon>
        <taxon>Phytophthora</taxon>
    </lineage>
</organism>
<dbReference type="AlphaFoldDB" id="A0A225VVJ4"/>
<feature type="region of interest" description="Disordered" evidence="1">
    <location>
        <begin position="222"/>
        <end position="267"/>
    </location>
</feature>
<dbReference type="EMBL" id="NBNE01002977">
    <property type="protein sequence ID" value="OWZ08918.1"/>
    <property type="molecule type" value="Genomic_DNA"/>
</dbReference>
<keyword evidence="2" id="KW-0472">Membrane</keyword>
<evidence type="ECO:0000256" key="2">
    <source>
        <dbReference type="SAM" id="Phobius"/>
    </source>
</evidence>
<accession>A0A225VVJ4</accession>